<dbReference type="Proteomes" id="UP000216013">
    <property type="component" value="Unassembled WGS sequence"/>
</dbReference>
<organism evidence="6 7">
    <name type="scientific">Terribacillus saccharophilus</name>
    <dbReference type="NCBI Taxonomy" id="361277"/>
    <lineage>
        <taxon>Bacteria</taxon>
        <taxon>Bacillati</taxon>
        <taxon>Bacillota</taxon>
        <taxon>Bacilli</taxon>
        <taxon>Bacillales</taxon>
        <taxon>Bacillaceae</taxon>
        <taxon>Terribacillus</taxon>
    </lineage>
</organism>
<gene>
    <name evidence="6" type="ORF">CHH64_06800</name>
</gene>
<feature type="domain" description="Sporulation initiation phosphotransferase B C-terminal" evidence="4">
    <location>
        <begin position="80"/>
        <end position="179"/>
    </location>
</feature>
<dbReference type="Pfam" id="PF14689">
    <property type="entry name" value="SPOB_a"/>
    <property type="match status" value="1"/>
</dbReference>
<dbReference type="InterPro" id="IPR016120">
    <property type="entry name" value="Sig_transdc_His_kin_SpoOB"/>
</dbReference>
<keyword evidence="3" id="KW-0418">Kinase</keyword>
<evidence type="ECO:0000256" key="3">
    <source>
        <dbReference type="ARBA" id="ARBA00022777"/>
    </source>
</evidence>
<evidence type="ECO:0000313" key="7">
    <source>
        <dbReference type="Proteomes" id="UP000216013"/>
    </source>
</evidence>
<dbReference type="InterPro" id="IPR039506">
    <property type="entry name" value="SPOB_a"/>
</dbReference>
<dbReference type="Gene3D" id="1.10.287.130">
    <property type="match status" value="1"/>
</dbReference>
<evidence type="ECO:0000313" key="6">
    <source>
        <dbReference type="EMBL" id="PAD21768.1"/>
    </source>
</evidence>
<keyword evidence="2" id="KW-0808">Transferase</keyword>
<dbReference type="InterPro" id="IPR037100">
    <property type="entry name" value="Spo0B_C_sf"/>
</dbReference>
<dbReference type="AlphaFoldDB" id="A0A268ACD0"/>
<sequence>MKKELPSQLLFREGGIQLEYHEVITLLGFTRHEWMNRLQLLHSYSKLGKDEKVQEKIEEAIHLADEERKLSNLNIPETFVWILSFNWTYSQFRIKFQVEESIPKIWEYDKRIRENLEAVVDALTESAQEMELYEGLLLIKTREEEPVIEMSFVGTFTGWDNLQLIGQKDYVREVKIESLPEKKSRCTIVLACNI</sequence>
<dbReference type="Pfam" id="PF14682">
    <property type="entry name" value="SPOB_ab"/>
    <property type="match status" value="1"/>
</dbReference>
<name>A0A268ACD0_9BACI</name>
<dbReference type="InterPro" id="IPR016122">
    <property type="entry name" value="SpoOB_C"/>
</dbReference>
<evidence type="ECO:0000259" key="5">
    <source>
        <dbReference type="Pfam" id="PF14689"/>
    </source>
</evidence>
<evidence type="ECO:0000259" key="4">
    <source>
        <dbReference type="Pfam" id="PF14682"/>
    </source>
</evidence>
<comment type="caution">
    <text evidence="6">The sequence shown here is derived from an EMBL/GenBank/DDBJ whole genome shotgun (WGS) entry which is preliminary data.</text>
</comment>
<protein>
    <recommendedName>
        <fullName evidence="8">SpoOB alpha-helical domain-containing protein</fullName>
    </recommendedName>
</protein>
<dbReference type="SUPFAM" id="SSF55890">
    <property type="entry name" value="Sporulation response regulatory protein Spo0B"/>
    <property type="match status" value="1"/>
</dbReference>
<evidence type="ECO:0000256" key="2">
    <source>
        <dbReference type="ARBA" id="ARBA00022679"/>
    </source>
</evidence>
<keyword evidence="1" id="KW-0597">Phosphoprotein</keyword>
<evidence type="ECO:0008006" key="8">
    <source>
        <dbReference type="Google" id="ProtNLM"/>
    </source>
</evidence>
<feature type="domain" description="SpoOB alpha-helical" evidence="5">
    <location>
        <begin position="19"/>
        <end position="73"/>
    </location>
</feature>
<dbReference type="GO" id="GO:0000155">
    <property type="term" value="F:phosphorelay sensor kinase activity"/>
    <property type="evidence" value="ECO:0007669"/>
    <property type="project" value="InterPro"/>
</dbReference>
<evidence type="ECO:0000256" key="1">
    <source>
        <dbReference type="ARBA" id="ARBA00022553"/>
    </source>
</evidence>
<accession>A0A268ACD0</accession>
<proteinExistence type="predicted"/>
<dbReference type="EMBL" id="NPBV01000005">
    <property type="protein sequence ID" value="PAD21768.1"/>
    <property type="molecule type" value="Genomic_DNA"/>
</dbReference>
<dbReference type="Gene3D" id="3.30.565.30">
    <property type="entry name" value="Sporulation initiation phosphotransferase B (SpoOB), C-terminal domain"/>
    <property type="match status" value="1"/>
</dbReference>
<reference evidence="6 7" key="1">
    <citation type="submission" date="2017-07" db="EMBL/GenBank/DDBJ databases">
        <title>Isolation and whole genome analysis of endospore-forming bacteria from heroin.</title>
        <authorList>
            <person name="Kalinowski J."/>
            <person name="Ahrens B."/>
            <person name="Al-Dilaimi A."/>
            <person name="Winkler A."/>
            <person name="Wibberg D."/>
            <person name="Schleenbecker U."/>
            <person name="Ruckert C."/>
            <person name="Wolfel R."/>
            <person name="Grass G."/>
        </authorList>
    </citation>
    <scope>NUCLEOTIDE SEQUENCE [LARGE SCALE GENOMIC DNA]</scope>
    <source>
        <strain evidence="6 7">7528</strain>
    </source>
</reference>